<dbReference type="OrthoDB" id="4327074at2759"/>
<sequence>MPGMIYLEPSLSGVSKMQTNLAPNGRRLNSLAASSRLFFLSSSPSRPKIEQPEDHTNVHNVVKLTAETIEVEPGQRAGASREVFELEQKSFLCISSCGLTPKDVRRFAYTYAVVCNCKIPPSWTDREIAGVDWFSGFMKRHNLLSIRSAQATSLTKASFNEINVKAFFKNLTVAKNSLKIGLLDIWNIDETGLTTVHKPNRVIGQRGFCRIGRITPSQNEGVLLQSQ</sequence>
<dbReference type="CDD" id="cd02883">
    <property type="entry name" value="NUDIX_Hydrolase"/>
    <property type="match status" value="1"/>
</dbReference>
<comment type="caution">
    <text evidence="1">The sequence shown here is derived from an EMBL/GenBank/DDBJ whole genome shotgun (WGS) entry which is preliminary data.</text>
</comment>
<keyword evidence="2" id="KW-1185">Reference proteome</keyword>
<dbReference type="EMBL" id="KZ309040">
    <property type="protein sequence ID" value="KAG8236543.1"/>
    <property type="molecule type" value="Genomic_DNA"/>
</dbReference>
<name>A0A8K0KLL1_LADFU</name>
<organism evidence="1 2">
    <name type="scientific">Ladona fulva</name>
    <name type="common">Scarce chaser dragonfly</name>
    <name type="synonym">Libellula fulva</name>
    <dbReference type="NCBI Taxonomy" id="123851"/>
    <lineage>
        <taxon>Eukaryota</taxon>
        <taxon>Metazoa</taxon>
        <taxon>Ecdysozoa</taxon>
        <taxon>Arthropoda</taxon>
        <taxon>Hexapoda</taxon>
        <taxon>Insecta</taxon>
        <taxon>Pterygota</taxon>
        <taxon>Palaeoptera</taxon>
        <taxon>Odonata</taxon>
        <taxon>Epiprocta</taxon>
        <taxon>Anisoptera</taxon>
        <taxon>Libelluloidea</taxon>
        <taxon>Libellulidae</taxon>
        <taxon>Ladona</taxon>
    </lineage>
</organism>
<dbReference type="Proteomes" id="UP000792457">
    <property type="component" value="Unassembled WGS sequence"/>
</dbReference>
<dbReference type="AlphaFoldDB" id="A0A8K0KLL1"/>
<protein>
    <recommendedName>
        <fullName evidence="3">Transposase</fullName>
    </recommendedName>
</protein>
<accession>A0A8K0KLL1</accession>
<evidence type="ECO:0000313" key="1">
    <source>
        <dbReference type="EMBL" id="KAG8236543.1"/>
    </source>
</evidence>
<proteinExistence type="predicted"/>
<evidence type="ECO:0000313" key="2">
    <source>
        <dbReference type="Proteomes" id="UP000792457"/>
    </source>
</evidence>
<reference evidence="1" key="2">
    <citation type="submission" date="2017-10" db="EMBL/GenBank/DDBJ databases">
        <title>Ladona fulva Genome sequencing and assembly.</title>
        <authorList>
            <person name="Murali S."/>
            <person name="Richards S."/>
            <person name="Bandaranaike D."/>
            <person name="Bellair M."/>
            <person name="Blankenburg K."/>
            <person name="Chao H."/>
            <person name="Dinh H."/>
            <person name="Doddapaneni H."/>
            <person name="Dugan-Rocha S."/>
            <person name="Elkadiri S."/>
            <person name="Gnanaolivu R."/>
            <person name="Hernandez B."/>
            <person name="Skinner E."/>
            <person name="Javaid M."/>
            <person name="Lee S."/>
            <person name="Li M."/>
            <person name="Ming W."/>
            <person name="Munidasa M."/>
            <person name="Muniz J."/>
            <person name="Nguyen L."/>
            <person name="Hughes D."/>
            <person name="Osuji N."/>
            <person name="Pu L.-L."/>
            <person name="Puazo M."/>
            <person name="Qu C."/>
            <person name="Quiroz J."/>
            <person name="Raj R."/>
            <person name="Weissenberger G."/>
            <person name="Xin Y."/>
            <person name="Zou X."/>
            <person name="Han Y."/>
            <person name="Worley K."/>
            <person name="Muzny D."/>
            <person name="Gibbs R."/>
        </authorList>
    </citation>
    <scope>NUCLEOTIDE SEQUENCE</scope>
    <source>
        <strain evidence="1">Sampled in the wild</strain>
    </source>
</reference>
<gene>
    <name evidence="1" type="ORF">J437_LFUL011320</name>
</gene>
<reference evidence="1" key="1">
    <citation type="submission" date="2013-04" db="EMBL/GenBank/DDBJ databases">
        <authorList>
            <person name="Qu J."/>
            <person name="Murali S.C."/>
            <person name="Bandaranaike D."/>
            <person name="Bellair M."/>
            <person name="Blankenburg K."/>
            <person name="Chao H."/>
            <person name="Dinh H."/>
            <person name="Doddapaneni H."/>
            <person name="Downs B."/>
            <person name="Dugan-Rocha S."/>
            <person name="Elkadiri S."/>
            <person name="Gnanaolivu R.D."/>
            <person name="Hernandez B."/>
            <person name="Javaid M."/>
            <person name="Jayaseelan J.C."/>
            <person name="Lee S."/>
            <person name="Li M."/>
            <person name="Ming W."/>
            <person name="Munidasa M."/>
            <person name="Muniz J."/>
            <person name="Nguyen L."/>
            <person name="Ongeri F."/>
            <person name="Osuji N."/>
            <person name="Pu L.-L."/>
            <person name="Puazo M."/>
            <person name="Qu C."/>
            <person name="Quiroz J."/>
            <person name="Raj R."/>
            <person name="Weissenberger G."/>
            <person name="Xin Y."/>
            <person name="Zou X."/>
            <person name="Han Y."/>
            <person name="Richards S."/>
            <person name="Worley K."/>
            <person name="Muzny D."/>
            <person name="Gibbs R."/>
        </authorList>
    </citation>
    <scope>NUCLEOTIDE SEQUENCE</scope>
    <source>
        <strain evidence="1">Sampled in the wild</strain>
    </source>
</reference>
<evidence type="ECO:0008006" key="3">
    <source>
        <dbReference type="Google" id="ProtNLM"/>
    </source>
</evidence>